<reference evidence="5" key="1">
    <citation type="journal article" date="2019" name="Int. J. Syst. Evol. Microbiol.">
        <title>The Global Catalogue of Microorganisms (GCM) 10K type strain sequencing project: providing services to taxonomists for standard genome sequencing and annotation.</title>
        <authorList>
            <consortium name="The Broad Institute Genomics Platform"/>
            <consortium name="The Broad Institute Genome Sequencing Center for Infectious Disease"/>
            <person name="Wu L."/>
            <person name="Ma J."/>
        </authorList>
    </citation>
    <scope>NUCLEOTIDE SEQUENCE [LARGE SCALE GENOMIC DNA]</scope>
    <source>
        <strain evidence="5">JCM 16540</strain>
    </source>
</reference>
<dbReference type="Pfam" id="PF00196">
    <property type="entry name" value="GerE"/>
    <property type="match status" value="1"/>
</dbReference>
<dbReference type="InterPro" id="IPR011990">
    <property type="entry name" value="TPR-like_helical_dom_sf"/>
</dbReference>
<dbReference type="InterPro" id="IPR027417">
    <property type="entry name" value="P-loop_NTPase"/>
</dbReference>
<dbReference type="PROSITE" id="PS50043">
    <property type="entry name" value="HTH_LUXR_2"/>
    <property type="match status" value="1"/>
</dbReference>
<keyword evidence="1" id="KW-0547">Nucleotide-binding</keyword>
<keyword evidence="5" id="KW-1185">Reference proteome</keyword>
<dbReference type="InterPro" id="IPR016032">
    <property type="entry name" value="Sig_transdc_resp-reg_C-effctor"/>
</dbReference>
<sequence length="976" mass="102022">MMTLVPTAAAPLVGRAHELDELADLAGVVEPPHPGVVLLGGDAGIGKSRLLTALGERAVGAGREVAVGHCLDLGGSPVPYLPFTELAGRLAAVRPGPVAELVAQHPSLRRLVSSGTATASVEPADRGIFFAAVHATLSTLAGEQPLLVVVEDLHWADQSTYDLLTFLLTRGFSAPVGLVGSYRSDDLHRRHPLRPLLAAWNRLAGVRRLELGPLPDDDVRTLVGSLRAGPTSATQLQDVIDRAEGNAFFAEELVAAIGTSDTPRDLADLLLLRVDQLDPDARLVARALAVGGHRLADALLAEVTGLGPDRFEVAVRAALDRNVLLSDRDGYGFRHSMLGEAVEADLLPGERARLHDAFVRALAGRTERGVSADLARHALAAGRLPEAFLASVHAGDEAAAVGGPDEAARHYARALDLVAAGRVDPAAVEPPVERVGLVERAVGATSAAGMARRAEALAAAELDALPFDAPPTDRARLLVALLEAAEAYETTADLMALAGEAERLVPVEPPTALRARTVAALAVVLVSEGSTDAAVSWAEEGLAMPPDLRPGETTVKLRSVLAKATERRGDSAGSERILGELAAAAHAAGDPAEFRIRHQLGGVLLELGRMPEAFESYRLAAQQSAALGRPFAPYGGEARAFAGLVGYQLGRWDEALAIARADVDQAPSLPAAALTAVELLVRAGRGDRDGWPALLERTRPEWSAEGMVAVQSAAAAIDLHGDAGDLDGALAVHDAVVRAMTALWRTPAFQGRIRLTGLLLGQLAPLVAGLVPERRAALLDLGDRLAAEAEDATEMGRHRVPGPEGRAWLARVRAERLRLGWLSSRPADADELRIAWSSSVEAFAAYGHVFETARSQARLAVALRATGQEAEAAAAADAALAVARSLGARPLLDEVRPLIGRTAASGAGGPGGDVLTPREAEVLGLVADGASNRDVGLRLFISTKTASVHVSNILAKLGARSRTEAVSIARRRGLLD</sequence>
<evidence type="ECO:0000313" key="4">
    <source>
        <dbReference type="EMBL" id="GAA3552662.1"/>
    </source>
</evidence>
<name>A0ABP6WJS6_9ACTN</name>
<dbReference type="PRINTS" id="PR00038">
    <property type="entry name" value="HTHLUXR"/>
</dbReference>
<dbReference type="Pfam" id="PF13191">
    <property type="entry name" value="AAA_16"/>
    <property type="match status" value="1"/>
</dbReference>
<feature type="domain" description="HTH luxR-type" evidence="3">
    <location>
        <begin position="908"/>
        <end position="973"/>
    </location>
</feature>
<dbReference type="InterPro" id="IPR036388">
    <property type="entry name" value="WH-like_DNA-bd_sf"/>
</dbReference>
<protein>
    <submittedName>
        <fullName evidence="4">Helix-turn-helix transcriptional regulator</fullName>
    </submittedName>
</protein>
<dbReference type="EMBL" id="BAAAYR010000001">
    <property type="protein sequence ID" value="GAA3552662.1"/>
    <property type="molecule type" value="Genomic_DNA"/>
</dbReference>
<dbReference type="PANTHER" id="PTHR16305">
    <property type="entry name" value="TESTICULAR SOLUBLE ADENYLYL CYCLASE"/>
    <property type="match status" value="1"/>
</dbReference>
<dbReference type="Gene3D" id="1.10.10.10">
    <property type="entry name" value="Winged helix-like DNA-binding domain superfamily/Winged helix DNA-binding domain"/>
    <property type="match status" value="1"/>
</dbReference>
<proteinExistence type="predicted"/>
<dbReference type="InterPro" id="IPR000792">
    <property type="entry name" value="Tscrpt_reg_LuxR_C"/>
</dbReference>
<dbReference type="PANTHER" id="PTHR16305:SF35">
    <property type="entry name" value="TRANSCRIPTIONAL ACTIVATOR DOMAIN"/>
    <property type="match status" value="1"/>
</dbReference>
<comment type="caution">
    <text evidence="4">The sequence shown here is derived from an EMBL/GenBank/DDBJ whole genome shotgun (WGS) entry which is preliminary data.</text>
</comment>
<dbReference type="Proteomes" id="UP001500767">
    <property type="component" value="Unassembled WGS sequence"/>
</dbReference>
<dbReference type="SUPFAM" id="SSF48452">
    <property type="entry name" value="TPR-like"/>
    <property type="match status" value="1"/>
</dbReference>
<dbReference type="Gene3D" id="1.25.40.10">
    <property type="entry name" value="Tetratricopeptide repeat domain"/>
    <property type="match status" value="1"/>
</dbReference>
<dbReference type="SUPFAM" id="SSF46894">
    <property type="entry name" value="C-terminal effector domain of the bipartite response regulators"/>
    <property type="match status" value="1"/>
</dbReference>
<keyword evidence="2" id="KW-0067">ATP-binding</keyword>
<evidence type="ECO:0000313" key="5">
    <source>
        <dbReference type="Proteomes" id="UP001500767"/>
    </source>
</evidence>
<evidence type="ECO:0000256" key="1">
    <source>
        <dbReference type="ARBA" id="ARBA00022741"/>
    </source>
</evidence>
<dbReference type="SMART" id="SM00421">
    <property type="entry name" value="HTH_LUXR"/>
    <property type="match status" value="1"/>
</dbReference>
<dbReference type="InterPro" id="IPR041664">
    <property type="entry name" value="AAA_16"/>
</dbReference>
<dbReference type="SUPFAM" id="SSF52540">
    <property type="entry name" value="P-loop containing nucleoside triphosphate hydrolases"/>
    <property type="match status" value="1"/>
</dbReference>
<organism evidence="4 5">
    <name type="scientific">Microlunatus spumicola</name>
    <dbReference type="NCBI Taxonomy" id="81499"/>
    <lineage>
        <taxon>Bacteria</taxon>
        <taxon>Bacillati</taxon>
        <taxon>Actinomycetota</taxon>
        <taxon>Actinomycetes</taxon>
        <taxon>Propionibacteriales</taxon>
        <taxon>Propionibacteriaceae</taxon>
        <taxon>Microlunatus</taxon>
    </lineage>
</organism>
<accession>A0ABP6WJS6</accession>
<dbReference type="CDD" id="cd06170">
    <property type="entry name" value="LuxR_C_like"/>
    <property type="match status" value="1"/>
</dbReference>
<evidence type="ECO:0000259" key="3">
    <source>
        <dbReference type="PROSITE" id="PS50043"/>
    </source>
</evidence>
<evidence type="ECO:0000256" key="2">
    <source>
        <dbReference type="ARBA" id="ARBA00022840"/>
    </source>
</evidence>
<gene>
    <name evidence="4" type="ORF">GCM10022197_04640</name>
</gene>